<feature type="transmembrane region" description="Helical" evidence="1">
    <location>
        <begin position="12"/>
        <end position="30"/>
    </location>
</feature>
<accession>A0ABY4VGE5</accession>
<feature type="domain" description="SSD" evidence="2">
    <location>
        <begin position="367"/>
        <end position="485"/>
    </location>
</feature>
<dbReference type="EMBL" id="CP092418">
    <property type="protein sequence ID" value="USD23381.1"/>
    <property type="molecule type" value="Genomic_DNA"/>
</dbReference>
<dbReference type="Proteomes" id="UP001055658">
    <property type="component" value="Chromosome"/>
</dbReference>
<dbReference type="SUPFAM" id="SSF82693">
    <property type="entry name" value="Multidrug efflux transporter AcrB pore domain, PN1, PN2, PC1 and PC2 subdomains"/>
    <property type="match status" value="2"/>
</dbReference>
<reference evidence="3" key="1">
    <citation type="submission" date="2022-02" db="EMBL/GenBank/DDBJ databases">
        <title>Coral-associated bacteria.</title>
        <authorList>
            <person name="Tang K."/>
            <person name="Wang X."/>
        </authorList>
    </citation>
    <scope>NUCLEOTIDE SEQUENCE</scope>
    <source>
        <strain evidence="3">SCSIO 43006</strain>
    </source>
</reference>
<feature type="transmembrane region" description="Helical" evidence="1">
    <location>
        <begin position="890"/>
        <end position="910"/>
    </location>
</feature>
<dbReference type="Pfam" id="PF00873">
    <property type="entry name" value="ACR_tran"/>
    <property type="match status" value="1"/>
</dbReference>
<feature type="transmembrane region" description="Helical" evidence="1">
    <location>
        <begin position="916"/>
        <end position="936"/>
    </location>
</feature>
<organism evidence="3 4">
    <name type="scientific">Microbulbifer variabilis</name>
    <dbReference type="NCBI Taxonomy" id="266805"/>
    <lineage>
        <taxon>Bacteria</taxon>
        <taxon>Pseudomonadati</taxon>
        <taxon>Pseudomonadota</taxon>
        <taxon>Gammaproteobacteria</taxon>
        <taxon>Cellvibrionales</taxon>
        <taxon>Microbulbiferaceae</taxon>
        <taxon>Microbulbifer</taxon>
    </lineage>
</organism>
<dbReference type="InterPro" id="IPR027463">
    <property type="entry name" value="AcrB_DN_DC_subdom"/>
</dbReference>
<dbReference type="PRINTS" id="PR00702">
    <property type="entry name" value="ACRIFLAVINRP"/>
</dbReference>
<evidence type="ECO:0000313" key="4">
    <source>
        <dbReference type="Proteomes" id="UP001055658"/>
    </source>
</evidence>
<gene>
    <name evidence="3" type="ORF">MJO52_09655</name>
</gene>
<dbReference type="SUPFAM" id="SSF82866">
    <property type="entry name" value="Multidrug efflux transporter AcrB transmembrane domain"/>
    <property type="match status" value="2"/>
</dbReference>
<feature type="transmembrane region" description="Helical" evidence="1">
    <location>
        <begin position="964"/>
        <end position="981"/>
    </location>
</feature>
<proteinExistence type="predicted"/>
<keyword evidence="1" id="KW-1133">Transmembrane helix</keyword>
<feature type="transmembrane region" description="Helical" evidence="1">
    <location>
        <begin position="867"/>
        <end position="883"/>
    </location>
</feature>
<dbReference type="Gene3D" id="3.30.70.1430">
    <property type="entry name" value="Multidrug efflux transporter AcrB pore domain"/>
    <property type="match status" value="2"/>
</dbReference>
<keyword evidence="1" id="KW-0812">Transmembrane</keyword>
<feature type="transmembrane region" description="Helical" evidence="1">
    <location>
        <begin position="993"/>
        <end position="1016"/>
    </location>
</feature>
<keyword evidence="1" id="KW-0472">Membrane</keyword>
<evidence type="ECO:0000313" key="3">
    <source>
        <dbReference type="EMBL" id="USD23381.1"/>
    </source>
</evidence>
<dbReference type="PROSITE" id="PS50156">
    <property type="entry name" value="SSD"/>
    <property type="match status" value="1"/>
</dbReference>
<feature type="transmembrane region" description="Helical" evidence="1">
    <location>
        <begin position="329"/>
        <end position="349"/>
    </location>
</feature>
<name>A0ABY4VGE5_9GAMM</name>
<dbReference type="InterPro" id="IPR000731">
    <property type="entry name" value="SSD"/>
</dbReference>
<keyword evidence="4" id="KW-1185">Reference proteome</keyword>
<dbReference type="PANTHER" id="PTHR32063">
    <property type="match status" value="1"/>
</dbReference>
<evidence type="ECO:0000256" key="1">
    <source>
        <dbReference type="SAM" id="Phobius"/>
    </source>
</evidence>
<dbReference type="PANTHER" id="PTHR32063:SF33">
    <property type="entry name" value="RND SUPERFAMILY EFFLUX PUMP PERMEASE COMPONENT"/>
    <property type="match status" value="1"/>
</dbReference>
<feature type="transmembrane region" description="Helical" evidence="1">
    <location>
        <begin position="532"/>
        <end position="549"/>
    </location>
</feature>
<sequence length="1039" mass="114823">MKTLTRWFLDNPVAANLLMVFILVAGLLTFQNLRVESFPQIPPTEVEISVIYPGGTARQVDEGITQRIEEAISGVAGIKRITSQSSKGYASLVVKKNTDVNLDRLIEDLRNQVESIEGFPALAERPRIYRSEYTNLAAFVMVYGSDSDDSLQQVSSRVERALKKHPAISKVTNLGKRKQLLAVEPDLNKLRRYGLSLENLAERIRQWSVEYRSGELRTANGNILLQGSSLADNLAELKNIPIITTSTSRVRLSDIATVKRDYEQTDSIVRYQGQPAVALMVSTSQKDNLFHIHEATKSVLASLEPTLPKNMKLDLMADMSPYISEQLDLLSTNALQGLLIVLLLLVLFLDTRLAFWVALGIPISLAGAITLMGLPYFNYSINDITLFGMILVLGILVDDAVVVGESIHQARQSTTDTKEAAWQGVEAVAVPTIFGVLTTIAAFSPMLWIENELAKVLSGFSAVVIFALIFSLIESKFILPAHLSYANAPIQNKGVIRRWVEHARGRCNRLLNQFSDKIYIPLLSLSLANRKVSITLFVTFLLLAYGAIFKGHIASVFFPEIPGRYATVKVTMQHGAANTLAERNTDQLEQAIKRTANRLQQKYELPESPVSKYIVSKEGTKTIELTAELTHDALARVESNRFLQELRLQTGVLEGSYAVKFSLTEEPAGDTAIAVSASSRDLAKQVADRLKASLAELPGVNDVYDDSQLAKRQLKIMVNERGASLGIDQSHLASVIGGAFGQIEIHRLLDNGEETLVLARLPQMQTKTIEQLKATPINLGNNSYVSLGEIAKLKYEREPEVIYRRDRDEVVSIYWRQNRSVSSPEKNWERLKEELVLELERLYPGVQIKAVGEFAEIVEVQAGFKKSMLLTLLLIYVLLAIPLKSYWQPVIIMSVIPMGFAGAIIGHGLLGSPVSLLSLFGMMAMTGVVINDSLVLMSRFNQLYTQGVPVKTALLQAGKSRVRAIFLTTVTTICGLLPLLAETSEQAQYLKPAAISLVFGELFATPITLILIPLLLSFRQSKIASKSDSASYPGQVSLR</sequence>
<dbReference type="SUPFAM" id="SSF82714">
    <property type="entry name" value="Multidrug efflux transporter AcrB TolC docking domain, DN and DC subdomains"/>
    <property type="match status" value="2"/>
</dbReference>
<protein>
    <submittedName>
        <fullName evidence="3">Efflux RND transporter permease subunit</fullName>
    </submittedName>
</protein>
<dbReference type="Gene3D" id="3.30.70.1440">
    <property type="entry name" value="Multidrug efflux transporter AcrB pore domain"/>
    <property type="match status" value="1"/>
</dbReference>
<dbReference type="Gene3D" id="1.20.1640.10">
    <property type="entry name" value="Multidrug efflux transporter AcrB transmembrane domain"/>
    <property type="match status" value="2"/>
</dbReference>
<feature type="transmembrane region" description="Helical" evidence="1">
    <location>
        <begin position="425"/>
        <end position="447"/>
    </location>
</feature>
<evidence type="ECO:0000259" key="2">
    <source>
        <dbReference type="PROSITE" id="PS50156"/>
    </source>
</evidence>
<feature type="transmembrane region" description="Helical" evidence="1">
    <location>
        <begin position="384"/>
        <end position="404"/>
    </location>
</feature>
<dbReference type="Gene3D" id="3.30.70.1320">
    <property type="entry name" value="Multidrug efflux transporter AcrB pore domain like"/>
    <property type="match status" value="1"/>
</dbReference>
<dbReference type="Gene3D" id="3.30.2090.10">
    <property type="entry name" value="Multidrug efflux transporter AcrB TolC docking domain, DN and DC subdomains"/>
    <property type="match status" value="2"/>
</dbReference>
<dbReference type="RefSeq" id="WP_252085727.1">
    <property type="nucleotide sequence ID" value="NZ_CP092418.1"/>
</dbReference>
<feature type="transmembrane region" description="Helical" evidence="1">
    <location>
        <begin position="356"/>
        <end position="378"/>
    </location>
</feature>
<dbReference type="InterPro" id="IPR001036">
    <property type="entry name" value="Acrflvin-R"/>
</dbReference>